<dbReference type="Proteomes" id="UP000054477">
    <property type="component" value="Unassembled WGS sequence"/>
</dbReference>
<reference evidence="2 3" key="1">
    <citation type="submission" date="2014-04" db="EMBL/GenBank/DDBJ databases">
        <authorList>
            <consortium name="DOE Joint Genome Institute"/>
            <person name="Kuo A."/>
            <person name="Kohler A."/>
            <person name="Nagy L.G."/>
            <person name="Floudas D."/>
            <person name="Copeland A."/>
            <person name="Barry K.W."/>
            <person name="Cichocki N."/>
            <person name="Veneault-Fourrey C."/>
            <person name="LaButti K."/>
            <person name="Lindquist E.A."/>
            <person name="Lipzen A."/>
            <person name="Lundell T."/>
            <person name="Morin E."/>
            <person name="Murat C."/>
            <person name="Sun H."/>
            <person name="Tunlid A."/>
            <person name="Henrissat B."/>
            <person name="Grigoriev I.V."/>
            <person name="Hibbett D.S."/>
            <person name="Martin F."/>
            <person name="Nordberg H.P."/>
            <person name="Cantor M.N."/>
            <person name="Hua S.X."/>
        </authorList>
    </citation>
    <scope>NUCLEOTIDE SEQUENCE [LARGE SCALE GENOMIC DNA]</scope>
    <source>
        <strain evidence="2 3">LaAM-08-1</strain>
    </source>
</reference>
<gene>
    <name evidence="2" type="ORF">K443DRAFT_420645</name>
</gene>
<protein>
    <submittedName>
        <fullName evidence="2">Uncharacterized protein</fullName>
    </submittedName>
</protein>
<feature type="region of interest" description="Disordered" evidence="1">
    <location>
        <begin position="1"/>
        <end position="21"/>
    </location>
</feature>
<evidence type="ECO:0000256" key="1">
    <source>
        <dbReference type="SAM" id="MobiDB-lite"/>
    </source>
</evidence>
<keyword evidence="3" id="KW-1185">Reference proteome</keyword>
<dbReference type="HOGENOM" id="CLU_2961162_0_0_1"/>
<accession>A0A0C9WPF1</accession>
<name>A0A0C9WPF1_9AGAR</name>
<dbReference type="EMBL" id="KN838884">
    <property type="protein sequence ID" value="KIJ92790.1"/>
    <property type="molecule type" value="Genomic_DNA"/>
</dbReference>
<dbReference type="AlphaFoldDB" id="A0A0C9WPF1"/>
<proteinExistence type="predicted"/>
<evidence type="ECO:0000313" key="3">
    <source>
        <dbReference type="Proteomes" id="UP000054477"/>
    </source>
</evidence>
<evidence type="ECO:0000313" key="2">
    <source>
        <dbReference type="EMBL" id="KIJ92790.1"/>
    </source>
</evidence>
<organism evidence="2 3">
    <name type="scientific">Laccaria amethystina LaAM-08-1</name>
    <dbReference type="NCBI Taxonomy" id="1095629"/>
    <lineage>
        <taxon>Eukaryota</taxon>
        <taxon>Fungi</taxon>
        <taxon>Dikarya</taxon>
        <taxon>Basidiomycota</taxon>
        <taxon>Agaricomycotina</taxon>
        <taxon>Agaricomycetes</taxon>
        <taxon>Agaricomycetidae</taxon>
        <taxon>Agaricales</taxon>
        <taxon>Agaricineae</taxon>
        <taxon>Hydnangiaceae</taxon>
        <taxon>Laccaria</taxon>
    </lineage>
</organism>
<sequence length="59" mass="6877">MSNDRSLCTKKSDESPDGPQACPDKILEISWKYMNQMCGQKPPKFRWPDPVRTKKLVEH</sequence>
<reference evidence="3" key="2">
    <citation type="submission" date="2015-01" db="EMBL/GenBank/DDBJ databases">
        <title>Evolutionary Origins and Diversification of the Mycorrhizal Mutualists.</title>
        <authorList>
            <consortium name="DOE Joint Genome Institute"/>
            <consortium name="Mycorrhizal Genomics Consortium"/>
            <person name="Kohler A."/>
            <person name="Kuo A."/>
            <person name="Nagy L.G."/>
            <person name="Floudas D."/>
            <person name="Copeland A."/>
            <person name="Barry K.W."/>
            <person name="Cichocki N."/>
            <person name="Veneault-Fourrey C."/>
            <person name="LaButti K."/>
            <person name="Lindquist E.A."/>
            <person name="Lipzen A."/>
            <person name="Lundell T."/>
            <person name="Morin E."/>
            <person name="Murat C."/>
            <person name="Riley R."/>
            <person name="Ohm R."/>
            <person name="Sun H."/>
            <person name="Tunlid A."/>
            <person name="Henrissat B."/>
            <person name="Grigoriev I.V."/>
            <person name="Hibbett D.S."/>
            <person name="Martin F."/>
        </authorList>
    </citation>
    <scope>NUCLEOTIDE SEQUENCE [LARGE SCALE GENOMIC DNA]</scope>
    <source>
        <strain evidence="3">LaAM-08-1</strain>
    </source>
</reference>